<name>A0ABP9ANF9_9GAMM</name>
<keyword evidence="2" id="KW-0732">Signal</keyword>
<dbReference type="InterPro" id="IPR029058">
    <property type="entry name" value="AB_hydrolase_fold"/>
</dbReference>
<dbReference type="Pfam" id="PF00326">
    <property type="entry name" value="Peptidase_S9"/>
    <property type="match status" value="1"/>
</dbReference>
<gene>
    <name evidence="4" type="ORF">GCM10023307_05300</name>
</gene>
<feature type="signal peptide" evidence="2">
    <location>
        <begin position="1"/>
        <end position="24"/>
    </location>
</feature>
<feature type="chain" id="PRO_5047085987" evidence="2">
    <location>
        <begin position="25"/>
        <end position="673"/>
    </location>
</feature>
<organism evidence="4 5">
    <name type="scientific">Lysobacter hankyongensis</name>
    <dbReference type="NCBI Taxonomy" id="1176535"/>
    <lineage>
        <taxon>Bacteria</taxon>
        <taxon>Pseudomonadati</taxon>
        <taxon>Pseudomonadota</taxon>
        <taxon>Gammaproteobacteria</taxon>
        <taxon>Lysobacterales</taxon>
        <taxon>Lysobacteraceae</taxon>
        <taxon>Lysobacter</taxon>
    </lineage>
</organism>
<proteinExistence type="predicted"/>
<evidence type="ECO:0000256" key="2">
    <source>
        <dbReference type="SAM" id="SignalP"/>
    </source>
</evidence>
<evidence type="ECO:0000259" key="3">
    <source>
        <dbReference type="Pfam" id="PF00326"/>
    </source>
</evidence>
<dbReference type="EMBL" id="BAABJE010000001">
    <property type="protein sequence ID" value="GAA4783564.1"/>
    <property type="molecule type" value="Genomic_DNA"/>
</dbReference>
<keyword evidence="5" id="KW-1185">Reference proteome</keyword>
<comment type="caution">
    <text evidence="4">The sequence shown here is derived from an EMBL/GenBank/DDBJ whole genome shotgun (WGS) entry which is preliminary data.</text>
</comment>
<dbReference type="PANTHER" id="PTHR42776">
    <property type="entry name" value="SERINE PEPTIDASE S9 FAMILY MEMBER"/>
    <property type="match status" value="1"/>
</dbReference>
<feature type="domain" description="Peptidase S9 prolyl oligopeptidase catalytic" evidence="3">
    <location>
        <begin position="450"/>
        <end position="661"/>
    </location>
</feature>
<evidence type="ECO:0000313" key="4">
    <source>
        <dbReference type="EMBL" id="GAA4783564.1"/>
    </source>
</evidence>
<dbReference type="SUPFAM" id="SSF82171">
    <property type="entry name" value="DPP6 N-terminal domain-like"/>
    <property type="match status" value="1"/>
</dbReference>
<dbReference type="RefSeq" id="WP_345301710.1">
    <property type="nucleotide sequence ID" value="NZ_BAABJE010000001.1"/>
</dbReference>
<evidence type="ECO:0000313" key="5">
    <source>
        <dbReference type="Proteomes" id="UP001499959"/>
    </source>
</evidence>
<dbReference type="InterPro" id="IPR001375">
    <property type="entry name" value="Peptidase_S9_cat"/>
</dbReference>
<dbReference type="PANTHER" id="PTHR42776:SF27">
    <property type="entry name" value="DIPEPTIDYL PEPTIDASE FAMILY MEMBER 6"/>
    <property type="match status" value="1"/>
</dbReference>
<keyword evidence="1" id="KW-0378">Hydrolase</keyword>
<accession>A0ABP9ANF9</accession>
<dbReference type="Proteomes" id="UP001499959">
    <property type="component" value="Unassembled WGS sequence"/>
</dbReference>
<reference evidence="5" key="1">
    <citation type="journal article" date="2019" name="Int. J. Syst. Evol. Microbiol.">
        <title>The Global Catalogue of Microorganisms (GCM) 10K type strain sequencing project: providing services to taxonomists for standard genome sequencing and annotation.</title>
        <authorList>
            <consortium name="The Broad Institute Genomics Platform"/>
            <consortium name="The Broad Institute Genome Sequencing Center for Infectious Disease"/>
            <person name="Wu L."/>
            <person name="Ma J."/>
        </authorList>
    </citation>
    <scope>NUCLEOTIDE SEQUENCE [LARGE SCALE GENOMIC DNA]</scope>
    <source>
        <strain evidence="5">JCM 18204</strain>
    </source>
</reference>
<sequence>MHRTLAALALACAVHLAGMDAATAAEPAAAKPPTGTPSIQDFVRNPTYSSVKISPTGEYLAMTVDRGDIDVLTVLRTRDLGIVKVTQLPNEKSVGAFHWVSPERLMFNSVRKVGRFAQPFGTGEWYSVNADGSAPRVLEMGAKGARDMQDARFSLLDNPQRDDGKVLMTINYPRSSEGVNTEVAEVDTSTSRWKSLGRAPRENCGMALDADKKPRYAVCSDSKNAAGEFDEVTSLYKREESGEWTLVNSATSSGKSLQVLGSARDGRIYATESDGKGPEAFGIIDQKTGAFDALFEDPVSDPASYITSVDGSEVVLGVVTEAGAPEVTMIEKDHPDAKLYASLAASFPGQFVNFASATRDGRQIVVQVYSDRNPGELYLYDRATNKARFLMQQRKWIDSKRMATVQPVALTTRDGLKIHGYLTLPHGSDGKGLPMIVNVHGGPRGPRDDWGFNWESQLFASRGYAVLQINYRGSGGFGKGFQDMAFGQWHTGIMNDIIDATKWSIAQGYADKDRICIYGGSFGGYASMMAPAREQGLFKCAFGYVGAYDAEIQMTKSDTSQYEGGRRYLLRALGKTKPERDAMSPVNHADKIRIPVYLAAGARDPRCPPENTEAMNKALIAAGNPPEGMMITTGEMHGFYKDENKVALYTAMLDFFAKHIGGASATGGARSGR</sequence>
<protein>
    <submittedName>
        <fullName evidence="4">S9 family peptidase</fullName>
    </submittedName>
</protein>
<dbReference type="SUPFAM" id="SSF53474">
    <property type="entry name" value="alpha/beta-Hydrolases"/>
    <property type="match status" value="1"/>
</dbReference>
<dbReference type="Gene3D" id="3.40.50.1820">
    <property type="entry name" value="alpha/beta hydrolase"/>
    <property type="match status" value="1"/>
</dbReference>
<evidence type="ECO:0000256" key="1">
    <source>
        <dbReference type="ARBA" id="ARBA00022801"/>
    </source>
</evidence>